<keyword evidence="1" id="KW-1185">Reference proteome</keyword>
<dbReference type="SUPFAM" id="SSF56219">
    <property type="entry name" value="DNase I-like"/>
    <property type="match status" value="1"/>
</dbReference>
<proteinExistence type="predicted"/>
<accession>A0A6P6UFU4</accession>
<dbReference type="PANTHER" id="PTHR35218">
    <property type="entry name" value="RNASE H DOMAIN-CONTAINING PROTEIN"/>
    <property type="match status" value="1"/>
</dbReference>
<protein>
    <submittedName>
        <fullName evidence="2 3">Uncharacterized protein</fullName>
    </submittedName>
</protein>
<evidence type="ECO:0000313" key="3">
    <source>
        <dbReference type="RefSeq" id="XP_071920813.1"/>
    </source>
</evidence>
<organism evidence="1 2">
    <name type="scientific">Coffea arabica</name>
    <name type="common">Arabian coffee</name>
    <dbReference type="NCBI Taxonomy" id="13443"/>
    <lineage>
        <taxon>Eukaryota</taxon>
        <taxon>Viridiplantae</taxon>
        <taxon>Streptophyta</taxon>
        <taxon>Embryophyta</taxon>
        <taxon>Tracheophyta</taxon>
        <taxon>Spermatophyta</taxon>
        <taxon>Magnoliopsida</taxon>
        <taxon>eudicotyledons</taxon>
        <taxon>Gunneridae</taxon>
        <taxon>Pentapetalae</taxon>
        <taxon>asterids</taxon>
        <taxon>lamiids</taxon>
        <taxon>Gentianales</taxon>
        <taxon>Rubiaceae</taxon>
        <taxon>Ixoroideae</taxon>
        <taxon>Gardenieae complex</taxon>
        <taxon>Bertiereae - Coffeeae clade</taxon>
        <taxon>Coffeeae</taxon>
        <taxon>Coffea</taxon>
    </lineage>
</organism>
<dbReference type="PANTHER" id="PTHR35218:SF7">
    <property type="entry name" value="ENDONUCLEASE_EXONUCLEASE_PHOSPHATASE"/>
    <property type="match status" value="1"/>
</dbReference>
<dbReference type="InterPro" id="IPR036691">
    <property type="entry name" value="Endo/exonu/phosph_ase_sf"/>
</dbReference>
<gene>
    <name evidence="2" type="primary">LOC113710476</name>
    <name evidence="3" type="synonym">LOC140014265</name>
</gene>
<sequence>MDPLHITEFRGDGMQMLIPSDVESIWLFKVLWLIREVRLTIISRSIDMITRDMHSVSIESTTPREEQRQQVIEMLGWEPHGNLPVHIDNPSMKILLYNCLGARDDDFTRCIRESHRLHSAEVVAILEPRVQSFSLRNFFNQFGLTRAEFVEAQQQAGGVWLLWNPNRVGITIVESNMQSVAAIISKPDFPAWVSTIVYGSPSTTNREQLWGKLKFLLEQTGHPWTLAGGKLTHCASDDQRPGGSARRRTFSETINQCGLLGLEFNGLGCTWSNNTVMTTNPSTAPNRAQESSGWNMLLQKSIITDLFAIELNNFAMLVNIIGLGTSKTDVMWKRCPGSSGAGGLIRADQGNNVGATASSVAESESQT</sequence>
<dbReference type="RefSeq" id="XP_071920813.1">
    <property type="nucleotide sequence ID" value="XM_072064712.1"/>
</dbReference>
<dbReference type="GeneID" id="113710476"/>
<dbReference type="AlphaFoldDB" id="A0A6P6UFU4"/>
<reference evidence="1" key="1">
    <citation type="journal article" date="2025" name="Foods">
        <title>Unveiling the Microbial Signatures of Arabica Coffee Cherries: Insights into Ripeness Specific Diversity, Functional Traits, and Implications for Quality and Safety.</title>
        <authorList>
            <consortium name="RefSeq"/>
            <person name="Tenea G.N."/>
            <person name="Cifuentes V."/>
            <person name="Reyes P."/>
            <person name="Cevallos-Vallejos M."/>
        </authorList>
    </citation>
    <scope>NUCLEOTIDE SEQUENCE [LARGE SCALE GENOMIC DNA]</scope>
</reference>
<dbReference type="Gene3D" id="3.60.10.10">
    <property type="entry name" value="Endonuclease/exonuclease/phosphatase"/>
    <property type="match status" value="1"/>
</dbReference>
<dbReference type="Proteomes" id="UP001652660">
    <property type="component" value="Chromosome 9c"/>
</dbReference>
<name>A0A6P6UFU4_COFAR</name>
<evidence type="ECO:0000313" key="2">
    <source>
        <dbReference type="RefSeq" id="XP_027089308.2"/>
    </source>
</evidence>
<evidence type="ECO:0000313" key="1">
    <source>
        <dbReference type="Proteomes" id="UP001652660"/>
    </source>
</evidence>
<dbReference type="OrthoDB" id="1001388at2759"/>
<reference evidence="2 3" key="2">
    <citation type="submission" date="2025-05" db="UniProtKB">
        <authorList>
            <consortium name="RefSeq"/>
        </authorList>
    </citation>
    <scope>IDENTIFICATION</scope>
    <source>
        <tissue evidence="2 3">Leaves</tissue>
    </source>
</reference>
<dbReference type="RefSeq" id="XP_027089308.2">
    <property type="nucleotide sequence ID" value="XM_027233507.2"/>
</dbReference>